<protein>
    <submittedName>
        <fullName evidence="5">Uncharacterized protein HRB1A-1</fullName>
    </submittedName>
</protein>
<dbReference type="OMA" id="HANMRAE"/>
<dbReference type="HOGENOM" id="CLU_072240_0_1_1"/>
<dbReference type="Proteomes" id="UP000001514">
    <property type="component" value="Unassembled WGS sequence"/>
</dbReference>
<dbReference type="EMBL" id="GL377569">
    <property type="protein sequence ID" value="EFJ34476.1"/>
    <property type="molecule type" value="Genomic_DNA"/>
</dbReference>
<name>D8QZV5_SELML</name>
<feature type="region of interest" description="Disordered" evidence="2">
    <location>
        <begin position="168"/>
        <end position="195"/>
    </location>
</feature>
<dbReference type="Pfam" id="PF14571">
    <property type="entry name" value="Di19_C"/>
    <property type="match status" value="1"/>
</dbReference>
<evidence type="ECO:0000313" key="5">
    <source>
        <dbReference type="EMBL" id="EFJ34476.1"/>
    </source>
</evidence>
<dbReference type="Pfam" id="PF05605">
    <property type="entry name" value="zf-Di19"/>
    <property type="match status" value="1"/>
</dbReference>
<dbReference type="PANTHER" id="PTHR31875">
    <property type="entry name" value="PROTEIN DEHYDRATION-INDUCED 19"/>
    <property type="match status" value="1"/>
</dbReference>
<dbReference type="InParanoid" id="D8QZV5"/>
<comment type="similarity">
    <text evidence="1">Belongs to the Di19 family.</text>
</comment>
<keyword evidence="6" id="KW-1185">Reference proteome</keyword>
<dbReference type="InterPro" id="IPR027935">
    <property type="entry name" value="Di19_C"/>
</dbReference>
<evidence type="ECO:0000259" key="3">
    <source>
        <dbReference type="Pfam" id="PF05605"/>
    </source>
</evidence>
<gene>
    <name evidence="5" type="primary">HRB1A-1</name>
    <name evidence="5" type="ORF">SELMODRAFT_405842</name>
</gene>
<accession>D8QZV5</accession>
<feature type="domain" description="Di19 C-terminal" evidence="4">
    <location>
        <begin position="118"/>
        <end position="208"/>
    </location>
</feature>
<dbReference type="InterPro" id="IPR008598">
    <property type="entry name" value="Di19_Zn-bd"/>
</dbReference>
<dbReference type="AlphaFoldDB" id="D8QZV5"/>
<evidence type="ECO:0000256" key="2">
    <source>
        <dbReference type="SAM" id="MobiDB-lite"/>
    </source>
</evidence>
<sequence length="212" mass="23646">MEAEVWSSRIASSKRAQLLQASQSLLDRQLNTEDLEVDEDLRTDFACPYCEEEFDITSLCLHLEIEHCFDGKLTMCPVCAARVGDVIGHINSDHAHLKISFFLFLHHRRRLRKPKDIAGNLQALLGAQGRASDSFLLSLVSGFPTSEPEVLKSGLPFSVANLSPDEETVEEFTTSSGSPSLSSEEKKERTKEASSRALFAQHLVLSTLWREP</sequence>
<dbReference type="InterPro" id="IPR033347">
    <property type="entry name" value="Di19"/>
</dbReference>
<proteinExistence type="inferred from homology"/>
<evidence type="ECO:0000256" key="1">
    <source>
        <dbReference type="ARBA" id="ARBA00007109"/>
    </source>
</evidence>
<feature type="domain" description="Di19 zinc-binding" evidence="3">
    <location>
        <begin position="44"/>
        <end position="95"/>
    </location>
</feature>
<evidence type="ECO:0000313" key="6">
    <source>
        <dbReference type="Proteomes" id="UP000001514"/>
    </source>
</evidence>
<reference evidence="5 6" key="1">
    <citation type="journal article" date="2011" name="Science">
        <title>The Selaginella genome identifies genetic changes associated with the evolution of vascular plants.</title>
        <authorList>
            <person name="Banks J.A."/>
            <person name="Nishiyama T."/>
            <person name="Hasebe M."/>
            <person name="Bowman J.L."/>
            <person name="Gribskov M."/>
            <person name="dePamphilis C."/>
            <person name="Albert V.A."/>
            <person name="Aono N."/>
            <person name="Aoyama T."/>
            <person name="Ambrose B.A."/>
            <person name="Ashton N.W."/>
            <person name="Axtell M.J."/>
            <person name="Barker E."/>
            <person name="Barker M.S."/>
            <person name="Bennetzen J.L."/>
            <person name="Bonawitz N.D."/>
            <person name="Chapple C."/>
            <person name="Cheng C."/>
            <person name="Correa L.G."/>
            <person name="Dacre M."/>
            <person name="DeBarry J."/>
            <person name="Dreyer I."/>
            <person name="Elias M."/>
            <person name="Engstrom E.M."/>
            <person name="Estelle M."/>
            <person name="Feng L."/>
            <person name="Finet C."/>
            <person name="Floyd S.K."/>
            <person name="Frommer W.B."/>
            <person name="Fujita T."/>
            <person name="Gramzow L."/>
            <person name="Gutensohn M."/>
            <person name="Harholt J."/>
            <person name="Hattori M."/>
            <person name="Heyl A."/>
            <person name="Hirai T."/>
            <person name="Hiwatashi Y."/>
            <person name="Ishikawa M."/>
            <person name="Iwata M."/>
            <person name="Karol K.G."/>
            <person name="Koehler B."/>
            <person name="Kolukisaoglu U."/>
            <person name="Kubo M."/>
            <person name="Kurata T."/>
            <person name="Lalonde S."/>
            <person name="Li K."/>
            <person name="Li Y."/>
            <person name="Litt A."/>
            <person name="Lyons E."/>
            <person name="Manning G."/>
            <person name="Maruyama T."/>
            <person name="Michael T.P."/>
            <person name="Mikami K."/>
            <person name="Miyazaki S."/>
            <person name="Morinaga S."/>
            <person name="Murata T."/>
            <person name="Mueller-Roeber B."/>
            <person name="Nelson D.R."/>
            <person name="Obara M."/>
            <person name="Oguri Y."/>
            <person name="Olmstead R.G."/>
            <person name="Onodera N."/>
            <person name="Petersen B.L."/>
            <person name="Pils B."/>
            <person name="Prigge M."/>
            <person name="Rensing S.A."/>
            <person name="Riano-Pachon D.M."/>
            <person name="Roberts A.W."/>
            <person name="Sato Y."/>
            <person name="Scheller H.V."/>
            <person name="Schulz B."/>
            <person name="Schulz C."/>
            <person name="Shakirov E.V."/>
            <person name="Shibagaki N."/>
            <person name="Shinohara N."/>
            <person name="Shippen D.E."/>
            <person name="Soerensen I."/>
            <person name="Sotooka R."/>
            <person name="Sugimoto N."/>
            <person name="Sugita M."/>
            <person name="Sumikawa N."/>
            <person name="Tanurdzic M."/>
            <person name="Theissen G."/>
            <person name="Ulvskov P."/>
            <person name="Wakazuki S."/>
            <person name="Weng J.K."/>
            <person name="Willats W.W."/>
            <person name="Wipf D."/>
            <person name="Wolf P.G."/>
            <person name="Yang L."/>
            <person name="Zimmer A.D."/>
            <person name="Zhu Q."/>
            <person name="Mitros T."/>
            <person name="Hellsten U."/>
            <person name="Loque D."/>
            <person name="Otillar R."/>
            <person name="Salamov A."/>
            <person name="Schmutz J."/>
            <person name="Shapiro H."/>
            <person name="Lindquist E."/>
            <person name="Lucas S."/>
            <person name="Rokhsar D."/>
            <person name="Grigoriev I.V."/>
        </authorList>
    </citation>
    <scope>NUCLEOTIDE SEQUENCE [LARGE SCALE GENOMIC DNA]</scope>
</reference>
<dbReference type="KEGG" id="smo:SELMODRAFT_405842"/>
<dbReference type="PANTHER" id="PTHR31875:SF6">
    <property type="entry name" value="PROTEIN DEHYDRATION-INDUCED 19"/>
    <property type="match status" value="1"/>
</dbReference>
<dbReference type="Gramene" id="EFJ34476">
    <property type="protein sequence ID" value="EFJ34476"/>
    <property type="gene ID" value="SELMODRAFT_405842"/>
</dbReference>
<organism evidence="6">
    <name type="scientific">Selaginella moellendorffii</name>
    <name type="common">Spikemoss</name>
    <dbReference type="NCBI Taxonomy" id="88036"/>
    <lineage>
        <taxon>Eukaryota</taxon>
        <taxon>Viridiplantae</taxon>
        <taxon>Streptophyta</taxon>
        <taxon>Embryophyta</taxon>
        <taxon>Tracheophyta</taxon>
        <taxon>Lycopodiopsida</taxon>
        <taxon>Selaginellales</taxon>
        <taxon>Selaginellaceae</taxon>
        <taxon>Selaginella</taxon>
    </lineage>
</organism>
<feature type="compositionally biased region" description="Basic and acidic residues" evidence="2">
    <location>
        <begin position="183"/>
        <end position="194"/>
    </location>
</feature>
<dbReference type="eggNOG" id="ENOG502QVUG">
    <property type="taxonomic scope" value="Eukaryota"/>
</dbReference>
<evidence type="ECO:0000259" key="4">
    <source>
        <dbReference type="Pfam" id="PF14571"/>
    </source>
</evidence>